<gene>
    <name evidence="2" type="ORF">BJG93_34410</name>
</gene>
<protein>
    <submittedName>
        <fullName evidence="2">ParA family protein</fullName>
    </submittedName>
</protein>
<dbReference type="Gene3D" id="3.40.50.300">
    <property type="entry name" value="P-loop containing nucleotide triphosphate hydrolases"/>
    <property type="match status" value="1"/>
</dbReference>
<sequence>MPTKIITVTNQKGGVGKTTLTCHLAFAAAESGAKVLVVDFCGQGNSSQFLTQNLRINKDRGGAELLFEGGDLRYTDTPMENLKVLHGHLHLEELDAQKEALVQHAIKIRSRIRSLPFDYVIFDTPPALGPRIASPLIWSDTALLTVQPLLSAITGLDDTFDTIRGVQRVNKALNVQMVVNLFTKSSKTQREFREKLKQKFGRTIVEEFSLRTPVSDALQNYRPVWSHARDKKLGAHWKDFANRVLDVTV</sequence>
<dbReference type="InterPro" id="IPR027417">
    <property type="entry name" value="P-loop_NTPase"/>
</dbReference>
<dbReference type="PANTHER" id="PTHR13696">
    <property type="entry name" value="P-LOOP CONTAINING NUCLEOSIDE TRIPHOSPHATE HYDROLASE"/>
    <property type="match status" value="1"/>
</dbReference>
<dbReference type="KEGG" id="pspw:BJG93_34410"/>
<dbReference type="InterPro" id="IPR025669">
    <property type="entry name" value="AAA_dom"/>
</dbReference>
<accession>A0A1I9YVH5</accession>
<evidence type="ECO:0000313" key="3">
    <source>
        <dbReference type="Proteomes" id="UP000179860"/>
    </source>
</evidence>
<dbReference type="PANTHER" id="PTHR13696:SF99">
    <property type="entry name" value="COBYRINIC ACID AC-DIAMIDE SYNTHASE"/>
    <property type="match status" value="1"/>
</dbReference>
<dbReference type="OrthoDB" id="69313at2"/>
<keyword evidence="3" id="KW-1185">Reference proteome</keyword>
<dbReference type="RefSeq" id="WP_027193553.1">
    <property type="nucleotide sequence ID" value="NZ_AXBN01000062.1"/>
</dbReference>
<dbReference type="SUPFAM" id="SSF52540">
    <property type="entry name" value="P-loop containing nucleoside triphosphate hydrolases"/>
    <property type="match status" value="1"/>
</dbReference>
<dbReference type="AlphaFoldDB" id="A0A1I9YVH5"/>
<organism evidence="2 3">
    <name type="scientific">Paraburkholderia sprentiae WSM5005</name>
    <dbReference type="NCBI Taxonomy" id="754502"/>
    <lineage>
        <taxon>Bacteria</taxon>
        <taxon>Pseudomonadati</taxon>
        <taxon>Pseudomonadota</taxon>
        <taxon>Betaproteobacteria</taxon>
        <taxon>Burkholderiales</taxon>
        <taxon>Burkholderiaceae</taxon>
        <taxon>Paraburkholderia</taxon>
    </lineage>
</organism>
<reference evidence="2" key="1">
    <citation type="submission" date="2016-09" db="EMBL/GenBank/DDBJ databases">
        <title>The Complete Genome of Burkholderia sprentiae wsm5005.</title>
        <authorList>
            <person name="De Meyer S."/>
            <person name="Wang P."/>
            <person name="Terpolilli J."/>
        </authorList>
    </citation>
    <scope>NUCLEOTIDE SEQUENCE [LARGE SCALE GENOMIC DNA]</scope>
    <source>
        <strain evidence="2">WSM5005</strain>
        <plasmid evidence="2">pl3WSM5005</plasmid>
    </source>
</reference>
<proteinExistence type="predicted"/>
<dbReference type="InterPro" id="IPR050678">
    <property type="entry name" value="DNA_Partitioning_ATPase"/>
</dbReference>
<feature type="domain" description="AAA" evidence="1">
    <location>
        <begin position="3"/>
        <end position="174"/>
    </location>
</feature>
<evidence type="ECO:0000313" key="2">
    <source>
        <dbReference type="EMBL" id="APA90212.1"/>
    </source>
</evidence>
<geneLocation type="plasmid" evidence="2 3">
    <name>pl3WSM5005</name>
</geneLocation>
<dbReference type="Proteomes" id="UP000179860">
    <property type="component" value="Plasmid pl3WSM5005"/>
</dbReference>
<dbReference type="Pfam" id="PF13614">
    <property type="entry name" value="AAA_31"/>
    <property type="match status" value="1"/>
</dbReference>
<evidence type="ECO:0000259" key="1">
    <source>
        <dbReference type="Pfam" id="PF13614"/>
    </source>
</evidence>
<dbReference type="CDD" id="cd02042">
    <property type="entry name" value="ParAB_family"/>
    <property type="match status" value="1"/>
</dbReference>
<reference evidence="2" key="2">
    <citation type="submission" date="2021-06" db="EMBL/GenBank/DDBJ databases">
        <authorList>
            <person name="Rogers T.H."/>
            <person name="Ramsay J.P."/>
            <person name="Wang P."/>
            <person name="Terpolilli J."/>
        </authorList>
    </citation>
    <scope>NUCLEOTIDE SEQUENCE</scope>
    <source>
        <strain evidence="2">WSM5005</strain>
        <plasmid evidence="2">pl3WSM5005</plasmid>
    </source>
</reference>
<keyword evidence="2" id="KW-0614">Plasmid</keyword>
<dbReference type="EMBL" id="CP017564">
    <property type="protein sequence ID" value="APA90212.1"/>
    <property type="molecule type" value="Genomic_DNA"/>
</dbReference>
<name>A0A1I9YVH5_9BURK</name>